<gene>
    <name evidence="1" type="ORF">CC84DRAFT_357746</name>
</gene>
<dbReference type="GeneID" id="28769375"/>
<protein>
    <submittedName>
        <fullName evidence="1">Uncharacterized protein</fullName>
    </submittedName>
</protein>
<dbReference type="EMBL" id="KV441560">
    <property type="protein sequence ID" value="OAG00046.1"/>
    <property type="molecule type" value="Genomic_DNA"/>
</dbReference>
<keyword evidence="2" id="KW-1185">Reference proteome</keyword>
<dbReference type="AlphaFoldDB" id="A0A177BY37"/>
<name>A0A177BY37_9PLEO</name>
<reference evidence="1 2" key="1">
    <citation type="submission" date="2016-05" db="EMBL/GenBank/DDBJ databases">
        <title>Comparative analysis of secretome profiles of manganese(II)-oxidizing ascomycete fungi.</title>
        <authorList>
            <consortium name="DOE Joint Genome Institute"/>
            <person name="Zeiner C.A."/>
            <person name="Purvine S.O."/>
            <person name="Zink E.M."/>
            <person name="Wu S."/>
            <person name="Pasa-Tolic L."/>
            <person name="Chaput D.L."/>
            <person name="Haridas S."/>
            <person name="Grigoriev I.V."/>
            <person name="Santelli C.M."/>
            <person name="Hansel C.M."/>
        </authorList>
    </citation>
    <scope>NUCLEOTIDE SEQUENCE [LARGE SCALE GENOMIC DNA]</scope>
    <source>
        <strain evidence="1 2">AP3s5-JAC2a</strain>
    </source>
</reference>
<dbReference type="RefSeq" id="XP_018030411.1">
    <property type="nucleotide sequence ID" value="XM_018185889.1"/>
</dbReference>
<evidence type="ECO:0000313" key="1">
    <source>
        <dbReference type="EMBL" id="OAG00046.1"/>
    </source>
</evidence>
<proteinExistence type="predicted"/>
<accession>A0A177BY37</accession>
<dbReference type="InParanoid" id="A0A177BY37"/>
<evidence type="ECO:0000313" key="2">
    <source>
        <dbReference type="Proteomes" id="UP000077069"/>
    </source>
</evidence>
<organism evidence="1 2">
    <name type="scientific">Paraphaeosphaeria sporulosa</name>
    <dbReference type="NCBI Taxonomy" id="1460663"/>
    <lineage>
        <taxon>Eukaryota</taxon>
        <taxon>Fungi</taxon>
        <taxon>Dikarya</taxon>
        <taxon>Ascomycota</taxon>
        <taxon>Pezizomycotina</taxon>
        <taxon>Dothideomycetes</taxon>
        <taxon>Pleosporomycetidae</taxon>
        <taxon>Pleosporales</taxon>
        <taxon>Massarineae</taxon>
        <taxon>Didymosphaeriaceae</taxon>
        <taxon>Paraphaeosphaeria</taxon>
    </lineage>
</organism>
<sequence>MLRIAMIFHSVDFGHRLPVAEMTQSSPSDFLTCTPQIHCIDSDLKRFSSIHEVSRVKWQMWPVCVPLYKPSHCAQVTHTPQSKILAIDSHGYERQCRPVRKYHGLKSDRQSQPCISHRRAPRADLRSLIWRLKFRGHVALDQKCQIATELSNLASPTLITQPSHWAPRLTMELELIKLF</sequence>
<dbReference type="Proteomes" id="UP000077069">
    <property type="component" value="Unassembled WGS sequence"/>
</dbReference>